<dbReference type="RefSeq" id="WP_184546053.1">
    <property type="nucleotide sequence ID" value="NZ_JACHMP010000001.1"/>
</dbReference>
<dbReference type="EMBL" id="JACHMP010000001">
    <property type="protein sequence ID" value="MBB5817067.1"/>
    <property type="molecule type" value="Genomic_DNA"/>
</dbReference>
<keyword evidence="2" id="KW-1185">Reference proteome</keyword>
<comment type="caution">
    <text evidence="1">The sequence shown here is derived from an EMBL/GenBank/DDBJ whole genome shotgun (WGS) entry which is preliminary data.</text>
</comment>
<evidence type="ECO:0000313" key="2">
    <source>
        <dbReference type="Proteomes" id="UP000540685"/>
    </source>
</evidence>
<protein>
    <submittedName>
        <fullName evidence="1">Uncharacterized protein</fullName>
    </submittedName>
</protein>
<dbReference type="Proteomes" id="UP000540685">
    <property type="component" value="Unassembled WGS sequence"/>
</dbReference>
<accession>A0A7W9IAC2</accession>
<gene>
    <name evidence="1" type="ORF">F4562_000129</name>
</gene>
<dbReference type="AlphaFoldDB" id="A0A7W9IAC2"/>
<name>A0A7W9IAC2_9ACTN</name>
<sequence>MTSALPSLVTSRIETASPKLSPAEYYGDPRSVRVLAHRTTPSPVSGWRA</sequence>
<reference evidence="1 2" key="1">
    <citation type="submission" date="2020-08" db="EMBL/GenBank/DDBJ databases">
        <title>Sequencing the genomes of 1000 actinobacteria strains.</title>
        <authorList>
            <person name="Klenk H.-P."/>
        </authorList>
    </citation>
    <scope>NUCLEOTIDE SEQUENCE [LARGE SCALE GENOMIC DNA]</scope>
    <source>
        <strain evidence="1 2">DSM 46887</strain>
    </source>
</reference>
<evidence type="ECO:0000313" key="1">
    <source>
        <dbReference type="EMBL" id="MBB5817067.1"/>
    </source>
</evidence>
<organism evidence="1 2">
    <name type="scientific">Streptosporangium becharense</name>
    <dbReference type="NCBI Taxonomy" id="1816182"/>
    <lineage>
        <taxon>Bacteria</taxon>
        <taxon>Bacillati</taxon>
        <taxon>Actinomycetota</taxon>
        <taxon>Actinomycetes</taxon>
        <taxon>Streptosporangiales</taxon>
        <taxon>Streptosporangiaceae</taxon>
        <taxon>Streptosporangium</taxon>
    </lineage>
</organism>
<proteinExistence type="predicted"/>